<reference evidence="2 4" key="3">
    <citation type="submission" date="2023-03" db="EMBL/GenBank/DDBJ databases">
        <title>Agriculturally important microbes genome sequencing.</title>
        <authorList>
            <person name="Dunlap C."/>
        </authorList>
    </citation>
    <scope>NUCLEOTIDE SEQUENCE [LARGE SCALE GENOMIC DNA]</scope>
    <source>
        <strain evidence="2 4">CBP-3203</strain>
    </source>
</reference>
<organism evidence="1 3">
    <name type="scientific">Bacillus glycinifermentans</name>
    <dbReference type="NCBI Taxonomy" id="1664069"/>
    <lineage>
        <taxon>Bacteria</taxon>
        <taxon>Bacillati</taxon>
        <taxon>Bacillota</taxon>
        <taxon>Bacilli</taxon>
        <taxon>Bacillales</taxon>
        <taxon>Bacillaceae</taxon>
        <taxon>Bacillus</taxon>
    </lineage>
</organism>
<proteinExistence type="predicted"/>
<reference evidence="1 3" key="1">
    <citation type="journal article" date="2015" name="Int. J. Syst. Evol. Microbiol.">
        <title>Bacillus glycinifermentans sp. nov., isolated from fermented soybean paste.</title>
        <authorList>
            <person name="Kim S.J."/>
            <person name="Dunlap C.A."/>
            <person name="Kwon S.W."/>
            <person name="Rooney A.P."/>
        </authorList>
    </citation>
    <scope>NUCLEOTIDE SEQUENCE [LARGE SCALE GENOMIC DNA]</scope>
    <source>
        <strain evidence="1 3">GO-13</strain>
    </source>
</reference>
<name>A0A0T6BN18_9BACI</name>
<evidence type="ECO:0000313" key="2">
    <source>
        <dbReference type="EMBL" id="MEC0486620.1"/>
    </source>
</evidence>
<evidence type="ECO:0000313" key="3">
    <source>
        <dbReference type="Proteomes" id="UP000036168"/>
    </source>
</evidence>
<dbReference type="OrthoDB" id="2679563at2"/>
<protein>
    <submittedName>
        <fullName evidence="1">Uncharacterized protein</fullName>
    </submittedName>
</protein>
<comment type="caution">
    <text evidence="1">The sequence shown here is derived from an EMBL/GenBank/DDBJ whole genome shotgun (WGS) entry which is preliminary data.</text>
</comment>
<sequence length="138" mass="15107">MALKNADHVEFTIADSGKAVGKVSGQHEGGGVYSGKTMFREEGVYDIQAHAKAEGMKVMPIKQTVVGGVSAQEPEIVGRNGSKRGRASPLNEACQNLFTRWEKSGIVKRRYTYKLRRAHDHNGGLKNECRTNAVCSRC</sequence>
<gene>
    <name evidence="1" type="ORF">AB447_220895</name>
    <name evidence="2" type="ORF">P8828_17715</name>
</gene>
<dbReference type="RefSeq" id="WP_048353824.1">
    <property type="nucleotide sequence ID" value="NZ_CP023481.1"/>
</dbReference>
<reference evidence="1" key="2">
    <citation type="submission" date="2015-10" db="EMBL/GenBank/DDBJ databases">
        <authorList>
            <person name="Gilbert D.G."/>
        </authorList>
    </citation>
    <scope>NUCLEOTIDE SEQUENCE</scope>
    <source>
        <strain evidence="1">GO-13</strain>
    </source>
</reference>
<evidence type="ECO:0000313" key="4">
    <source>
        <dbReference type="Proteomes" id="UP001341297"/>
    </source>
</evidence>
<dbReference type="EMBL" id="LECW02000024">
    <property type="protein sequence ID" value="KRT92989.1"/>
    <property type="molecule type" value="Genomic_DNA"/>
</dbReference>
<dbReference type="Proteomes" id="UP000036168">
    <property type="component" value="Unassembled WGS sequence"/>
</dbReference>
<keyword evidence="4" id="KW-1185">Reference proteome</keyword>
<dbReference type="EMBL" id="JARRTL010000019">
    <property type="protein sequence ID" value="MEC0486620.1"/>
    <property type="molecule type" value="Genomic_DNA"/>
</dbReference>
<evidence type="ECO:0000313" key="1">
    <source>
        <dbReference type="EMBL" id="KRT92989.1"/>
    </source>
</evidence>
<dbReference type="Proteomes" id="UP001341297">
    <property type="component" value="Unassembled WGS sequence"/>
</dbReference>
<dbReference type="AlphaFoldDB" id="A0A0T6BN18"/>
<accession>A0A0T6BN18</accession>